<dbReference type="SUPFAM" id="SSF48452">
    <property type="entry name" value="TPR-like"/>
    <property type="match status" value="2"/>
</dbReference>
<feature type="coiled-coil region" evidence="1">
    <location>
        <begin position="82"/>
        <end position="109"/>
    </location>
</feature>
<dbReference type="InterPro" id="IPR011990">
    <property type="entry name" value="TPR-like_helical_dom_sf"/>
</dbReference>
<dbReference type="EMBL" id="WVIE01000001">
    <property type="protein sequence ID" value="NDJ15805.1"/>
    <property type="molecule type" value="Genomic_DNA"/>
</dbReference>
<dbReference type="Gene3D" id="1.25.40.10">
    <property type="entry name" value="Tetratricopeptide repeat domain"/>
    <property type="match status" value="2"/>
</dbReference>
<protein>
    <recommendedName>
        <fullName evidence="5">TPR repeat-containing protein</fullName>
    </recommendedName>
</protein>
<dbReference type="PANTHER" id="PTHR10098">
    <property type="entry name" value="RAPSYN-RELATED"/>
    <property type="match status" value="1"/>
</dbReference>
<organism evidence="3 4">
    <name type="scientific">Myxacorys almedinensis A</name>
    <dbReference type="NCBI Taxonomy" id="2690445"/>
    <lineage>
        <taxon>Bacteria</taxon>
        <taxon>Bacillati</taxon>
        <taxon>Cyanobacteriota</taxon>
        <taxon>Cyanophyceae</taxon>
        <taxon>Leptolyngbyales</taxon>
        <taxon>Leptolyngbyaceae</taxon>
        <taxon>Myxacorys</taxon>
        <taxon>Myxacorys almedinensis</taxon>
    </lineage>
</organism>
<proteinExistence type="predicted"/>
<keyword evidence="1" id="KW-0175">Coiled coil</keyword>
<evidence type="ECO:0000256" key="2">
    <source>
        <dbReference type="SAM" id="MobiDB-lite"/>
    </source>
</evidence>
<dbReference type="RefSeq" id="WP_162421216.1">
    <property type="nucleotide sequence ID" value="NZ_WVIE01000001.1"/>
</dbReference>
<comment type="caution">
    <text evidence="3">The sequence shown here is derived from an EMBL/GenBank/DDBJ whole genome shotgun (WGS) entry which is preliminary data.</text>
</comment>
<evidence type="ECO:0000313" key="3">
    <source>
        <dbReference type="EMBL" id="NDJ15805.1"/>
    </source>
</evidence>
<name>A0A8J7YYP0_9CYAN</name>
<feature type="region of interest" description="Disordered" evidence="2">
    <location>
        <begin position="51"/>
        <end position="81"/>
    </location>
</feature>
<dbReference type="InterPro" id="IPR019734">
    <property type="entry name" value="TPR_rpt"/>
</dbReference>
<reference evidence="3" key="1">
    <citation type="submission" date="2019-12" db="EMBL/GenBank/DDBJ databases">
        <title>High-Quality draft genome sequences of three cyanobacteria isolated from the limestone walls of the Old Cathedral of Coimbra.</title>
        <authorList>
            <person name="Tiago I."/>
            <person name="Soares F."/>
            <person name="Portugal A."/>
        </authorList>
    </citation>
    <scope>NUCLEOTIDE SEQUENCE</scope>
    <source>
        <strain evidence="3">A</strain>
    </source>
</reference>
<dbReference type="Proteomes" id="UP000646053">
    <property type="component" value="Unassembled WGS sequence"/>
</dbReference>
<dbReference type="AlphaFoldDB" id="A0A8J7YYP0"/>
<accession>A0A8J7YYP0</accession>
<evidence type="ECO:0000256" key="1">
    <source>
        <dbReference type="SAM" id="Coils"/>
    </source>
</evidence>
<evidence type="ECO:0000313" key="4">
    <source>
        <dbReference type="Proteomes" id="UP000646053"/>
    </source>
</evidence>
<sequence length="430" mass="48061">MGYKKAAIAVRNLTHPWIWLSAFVGLLMLSGQEGQASGVDVPIAQSSLQPAIPPRKQQSDKFPPSPLELTAPDPLLPGGLQRPLTEAERQQLARSLDELNQQATAKLQANDPIAAFEIWNRELRLRRALGLLEEIKALGRVGDQAWTQNLTEQVRVITNRLRAIQTAAQNPGTAEQMQLRAALGIAYQQVRSPGLAVEVYTLMLAEARAQNDPIQEASLLTTIGQLHLSWFDYPNAIATYTQLLNLAQARNDQQSIFINLIQLAYVHNQAKQPAQAAIYQQQLLDLYQQNGQAQFIPALKIQLADDYAATGRFDLAEQQYREAFELAQPLLQTAYATDALQKLGKLYQKEERLEAALQVYAYLAQADQQAYNAYSAMDAFDQIGQIQLAQKAYPEAIAAFRQGLEVSKQLNYRTDYFNEQIQKVSQQGSR</sequence>
<keyword evidence="4" id="KW-1185">Reference proteome</keyword>
<gene>
    <name evidence="3" type="ORF">GS601_00625</name>
</gene>
<evidence type="ECO:0008006" key="5">
    <source>
        <dbReference type="Google" id="ProtNLM"/>
    </source>
</evidence>
<dbReference type="SMART" id="SM00028">
    <property type="entry name" value="TPR"/>
    <property type="match status" value="4"/>
</dbReference>